<dbReference type="Pfam" id="PF04577">
    <property type="entry name" value="Glyco_transf_61"/>
    <property type="match status" value="1"/>
</dbReference>
<evidence type="ECO:0000313" key="3">
    <source>
        <dbReference type="EMBL" id="GAA3622081.1"/>
    </source>
</evidence>
<evidence type="ECO:0000259" key="2">
    <source>
        <dbReference type="Pfam" id="PF04577"/>
    </source>
</evidence>
<comment type="caution">
    <text evidence="3">The sequence shown here is derived from an EMBL/GenBank/DDBJ whole genome shotgun (WGS) entry which is preliminary data.</text>
</comment>
<evidence type="ECO:0000313" key="4">
    <source>
        <dbReference type="Proteomes" id="UP001501490"/>
    </source>
</evidence>
<gene>
    <name evidence="3" type="ORF">GCM10022236_25530</name>
</gene>
<feature type="compositionally biased region" description="Basic and acidic residues" evidence="1">
    <location>
        <begin position="12"/>
        <end position="41"/>
    </location>
</feature>
<accession>A0ABP6ZZ05</accession>
<feature type="domain" description="Glycosyltransferase 61 catalytic" evidence="2">
    <location>
        <begin position="129"/>
        <end position="294"/>
    </location>
</feature>
<sequence length="606" mass="67059">MGVTADTTDDPASDRAVEGPGRHGEAAVDDRSVDALMDRGQRPTTDSGSAALSVRILQNCAVYPTIRVASRPGKLLMGVFDAEGGYVEGSALERRSGEQGAPVPRDLYPDPVESREPEAIYAGTLYYHFGHFLLESLARAWYAGPRPDLPLVWAGAHDWQGYELQPWQREILALLGVQNPTRIVADPTRFQTLHIPDIGYRYDDTFHPEHAQFLGRYEGPPQIRGRRLWLSRSKIGTDVRNLNAAPAERRLAADGWSIVHPEKLTVRDQLDELSRATTVGGEEGSAFHLLMLLKDVSGKKVNILRRFGSEHRNLRTIGDVRRIDQTFHTLEHELVLRAEGRVVSKISPNSAEILDLLRVPIPAVTDAMRDPDDPILERIVTHHQPRSLLDVDAAGPDLAVGPPGPVPPGPVPPGREPIVRVAVSRRFAFDPRSYAESTTDFYELALDQYVELFHGDRVPFDLIRIGGTKLPTVMAAFEASKRVAHEDTVWLFGVGQVAATAALAVRSMHPGFGAQRLFVGRKFVFVAHRVPGEPTDAAGLGKLSPEQVKERVRRLPLSVLSARSVIGDGLEGSLGKRRTDQIRRLEKRTRRQLTERFGRGSHSSRT</sequence>
<protein>
    <recommendedName>
        <fullName evidence="2">Glycosyltransferase 61 catalytic domain-containing protein</fullName>
    </recommendedName>
</protein>
<dbReference type="InterPro" id="IPR049625">
    <property type="entry name" value="Glyco_transf_61_cat"/>
</dbReference>
<keyword evidence="4" id="KW-1185">Reference proteome</keyword>
<dbReference type="Proteomes" id="UP001501490">
    <property type="component" value="Unassembled WGS sequence"/>
</dbReference>
<dbReference type="EMBL" id="BAABAB010000017">
    <property type="protein sequence ID" value="GAA3622081.1"/>
    <property type="molecule type" value="Genomic_DNA"/>
</dbReference>
<evidence type="ECO:0000256" key="1">
    <source>
        <dbReference type="SAM" id="MobiDB-lite"/>
    </source>
</evidence>
<reference evidence="4" key="1">
    <citation type="journal article" date="2019" name="Int. J. Syst. Evol. Microbiol.">
        <title>The Global Catalogue of Microorganisms (GCM) 10K type strain sequencing project: providing services to taxonomists for standard genome sequencing and annotation.</title>
        <authorList>
            <consortium name="The Broad Institute Genomics Platform"/>
            <consortium name="The Broad Institute Genome Sequencing Center for Infectious Disease"/>
            <person name="Wu L."/>
            <person name="Ma J."/>
        </authorList>
    </citation>
    <scope>NUCLEOTIDE SEQUENCE [LARGE SCALE GENOMIC DNA]</scope>
    <source>
        <strain evidence="4">JCM 16929</strain>
    </source>
</reference>
<organism evidence="3 4">
    <name type="scientific">Microlunatus ginsengisoli</name>
    <dbReference type="NCBI Taxonomy" id="363863"/>
    <lineage>
        <taxon>Bacteria</taxon>
        <taxon>Bacillati</taxon>
        <taxon>Actinomycetota</taxon>
        <taxon>Actinomycetes</taxon>
        <taxon>Propionibacteriales</taxon>
        <taxon>Propionibacteriaceae</taxon>
        <taxon>Microlunatus</taxon>
    </lineage>
</organism>
<feature type="region of interest" description="Disordered" evidence="1">
    <location>
        <begin position="1"/>
        <end position="48"/>
    </location>
</feature>
<name>A0ABP6ZZ05_9ACTN</name>
<proteinExistence type="predicted"/>